<comment type="caution">
    <text evidence="1">The sequence shown here is derived from an EMBL/GenBank/DDBJ whole genome shotgun (WGS) entry which is preliminary data.</text>
</comment>
<keyword evidence="2" id="KW-1185">Reference proteome</keyword>
<evidence type="ECO:0000313" key="2">
    <source>
        <dbReference type="Proteomes" id="UP000663814"/>
    </source>
</evidence>
<evidence type="ECO:0000313" key="1">
    <source>
        <dbReference type="EMBL" id="MBZ9610776.1"/>
    </source>
</evidence>
<reference evidence="1 2" key="1">
    <citation type="submission" date="2021-08" db="EMBL/GenBank/DDBJ databases">
        <title>Rheinheimera aquimaris sp. nov., isolated from seawater of the East Sea in Korea.</title>
        <authorList>
            <person name="Kim K.H."/>
            <person name="Wenting R."/>
            <person name="Kim K.R."/>
            <person name="Jeon C.O."/>
        </authorList>
    </citation>
    <scope>NUCLEOTIDE SEQUENCE [LARGE SCALE GENOMIC DNA]</scope>
    <source>
        <strain evidence="1 2">MA-13</strain>
    </source>
</reference>
<accession>A0ABS7X631</accession>
<dbReference type="RefSeq" id="WP_205310641.1">
    <property type="nucleotide sequence ID" value="NZ_JAERPS020000001.1"/>
</dbReference>
<dbReference type="Proteomes" id="UP000663814">
    <property type="component" value="Unassembled WGS sequence"/>
</dbReference>
<gene>
    <name evidence="1" type="ORF">I4W93_004140</name>
</gene>
<proteinExistence type="predicted"/>
<sequence>MRSVDQIKHALYTAQMAVHKLAKNGYQVTNVSLGNTRPVISIERPRKFPEGATVICVRGSRGITENIYAALYNECLITWAADVLEIPA</sequence>
<protein>
    <submittedName>
        <fullName evidence="1">Uncharacterized protein</fullName>
    </submittedName>
</protein>
<organism evidence="1 2">
    <name type="scientific">Rheinheimera maricola</name>
    <dbReference type="NCBI Taxonomy" id="2793282"/>
    <lineage>
        <taxon>Bacteria</taxon>
        <taxon>Pseudomonadati</taxon>
        <taxon>Pseudomonadota</taxon>
        <taxon>Gammaproteobacteria</taxon>
        <taxon>Chromatiales</taxon>
        <taxon>Chromatiaceae</taxon>
        <taxon>Rheinheimera</taxon>
    </lineage>
</organism>
<name>A0ABS7X631_9GAMM</name>
<dbReference type="EMBL" id="JAERPS020000001">
    <property type="protein sequence ID" value="MBZ9610776.1"/>
    <property type="molecule type" value="Genomic_DNA"/>
</dbReference>